<keyword evidence="4" id="KW-1185">Reference proteome</keyword>
<dbReference type="EMBL" id="CP036426">
    <property type="protein sequence ID" value="QDV33457.1"/>
    <property type="molecule type" value="Genomic_DNA"/>
</dbReference>
<dbReference type="InterPro" id="IPR053172">
    <property type="entry name" value="Tn903_transposase"/>
</dbReference>
<evidence type="ECO:0000256" key="1">
    <source>
        <dbReference type="SAM" id="MobiDB-lite"/>
    </source>
</evidence>
<name>A0A518GXZ4_9BACT</name>
<dbReference type="Proteomes" id="UP000317835">
    <property type="component" value="Chromosome"/>
</dbReference>
<protein>
    <submittedName>
        <fullName evidence="3">Transposase DDE domain protein</fullName>
    </submittedName>
</protein>
<dbReference type="PANTHER" id="PTHR34631">
    <property type="match status" value="1"/>
</dbReference>
<evidence type="ECO:0000313" key="4">
    <source>
        <dbReference type="Proteomes" id="UP000317835"/>
    </source>
</evidence>
<dbReference type="KEGG" id="tpla:ElP_13290"/>
<gene>
    <name evidence="3" type="ORF">ElP_13290</name>
</gene>
<sequence>MSQTRTPCRTRRPRQSSARQATEKAVYRIRNWREYNQALVNRGSLTVWVDQEALDAWLYRGPNRWGAQYICSDAAIRCLLTLRAVSHLPLRATQGMAASIFELMGLDLEVPHYSTLSRRAVELAVGLARKSEGPLHLVLDSTGLKVYDEGEWKVRKHGYSKWRTWRKLHLAIEAETHGIQAAMVTEAGVDDAEMVEPLLKPIDREIAAAAGDGAYDKRKVYRVQEHRTGTILIPPRSNARIWKHADAPGPPLARDENLRAIRRSGRKAWKRESGYHMRSLAETGVCRMKVIFGDHLASRRPECQVTEGAIRGRALNVMTHTDSGVYVRGATYGAAQVERISLGTRHTAR</sequence>
<organism evidence="3 4">
    <name type="scientific">Tautonia plasticadhaerens</name>
    <dbReference type="NCBI Taxonomy" id="2527974"/>
    <lineage>
        <taxon>Bacteria</taxon>
        <taxon>Pseudomonadati</taxon>
        <taxon>Planctomycetota</taxon>
        <taxon>Planctomycetia</taxon>
        <taxon>Isosphaerales</taxon>
        <taxon>Isosphaeraceae</taxon>
        <taxon>Tautonia</taxon>
    </lineage>
</organism>
<evidence type="ECO:0000259" key="2">
    <source>
        <dbReference type="Pfam" id="PF13737"/>
    </source>
</evidence>
<dbReference type="AlphaFoldDB" id="A0A518GXZ4"/>
<dbReference type="Pfam" id="PF13737">
    <property type="entry name" value="DDE_Tnp_1_5"/>
    <property type="match status" value="1"/>
</dbReference>
<feature type="domain" description="Transposase DDE" evidence="2">
    <location>
        <begin position="41"/>
        <end position="149"/>
    </location>
</feature>
<proteinExistence type="predicted"/>
<dbReference type="NCBIfam" id="NF033579">
    <property type="entry name" value="transpos_IS5_2"/>
    <property type="match status" value="1"/>
</dbReference>
<dbReference type="PANTHER" id="PTHR34631:SF3">
    <property type="entry name" value="ISSOD12 TRANSPOSASE TNPA_ISSOD12"/>
    <property type="match status" value="1"/>
</dbReference>
<dbReference type="RefSeq" id="WP_390835509.1">
    <property type="nucleotide sequence ID" value="NZ_CP036426.1"/>
</dbReference>
<dbReference type="InterPro" id="IPR053520">
    <property type="entry name" value="Transposase_Tn903"/>
</dbReference>
<reference evidence="3 4" key="1">
    <citation type="submission" date="2019-02" db="EMBL/GenBank/DDBJ databases">
        <title>Deep-cultivation of Planctomycetes and their phenomic and genomic characterization uncovers novel biology.</title>
        <authorList>
            <person name="Wiegand S."/>
            <person name="Jogler M."/>
            <person name="Boedeker C."/>
            <person name="Pinto D."/>
            <person name="Vollmers J."/>
            <person name="Rivas-Marin E."/>
            <person name="Kohn T."/>
            <person name="Peeters S.H."/>
            <person name="Heuer A."/>
            <person name="Rast P."/>
            <person name="Oberbeckmann S."/>
            <person name="Bunk B."/>
            <person name="Jeske O."/>
            <person name="Meyerdierks A."/>
            <person name="Storesund J.E."/>
            <person name="Kallscheuer N."/>
            <person name="Luecker S."/>
            <person name="Lage O.M."/>
            <person name="Pohl T."/>
            <person name="Merkel B.J."/>
            <person name="Hornburger P."/>
            <person name="Mueller R.-W."/>
            <person name="Bruemmer F."/>
            <person name="Labrenz M."/>
            <person name="Spormann A.M."/>
            <person name="Op den Camp H."/>
            <person name="Overmann J."/>
            <person name="Amann R."/>
            <person name="Jetten M.S.M."/>
            <person name="Mascher T."/>
            <person name="Medema M.H."/>
            <person name="Devos D.P."/>
            <person name="Kaster A.-K."/>
            <person name="Ovreas L."/>
            <person name="Rohde M."/>
            <person name="Galperin M.Y."/>
            <person name="Jogler C."/>
        </authorList>
    </citation>
    <scope>NUCLEOTIDE SEQUENCE [LARGE SCALE GENOMIC DNA]</scope>
    <source>
        <strain evidence="3 4">ElP</strain>
    </source>
</reference>
<dbReference type="InterPro" id="IPR025668">
    <property type="entry name" value="Tnp_DDE_dom"/>
</dbReference>
<feature type="region of interest" description="Disordered" evidence="1">
    <location>
        <begin position="1"/>
        <end position="21"/>
    </location>
</feature>
<accession>A0A518GXZ4</accession>
<evidence type="ECO:0000313" key="3">
    <source>
        <dbReference type="EMBL" id="QDV33457.1"/>
    </source>
</evidence>